<dbReference type="PANTHER" id="PTHR23058">
    <property type="entry name" value="PEROXISOMAL MEMBRANE PROTEIN PEX14"/>
    <property type="match status" value="1"/>
</dbReference>
<evidence type="ECO:0000256" key="4">
    <source>
        <dbReference type="ARBA" id="ARBA00023010"/>
    </source>
</evidence>
<gene>
    <name evidence="14" type="ORF">KUCA_T00001206001</name>
</gene>
<evidence type="ECO:0000256" key="8">
    <source>
        <dbReference type="ARBA" id="ARBA00029691"/>
    </source>
</evidence>
<evidence type="ECO:0000256" key="9">
    <source>
        <dbReference type="ARBA" id="ARBA00046271"/>
    </source>
</evidence>
<evidence type="ECO:0000256" key="7">
    <source>
        <dbReference type="ARBA" id="ARBA00029502"/>
    </source>
</evidence>
<protein>
    <recommendedName>
        <fullName evidence="7 10">Peroxisomal membrane protein PEX14</fullName>
    </recommendedName>
    <alternativeName>
        <fullName evidence="8 10">Peroxin-14</fullName>
    </alternativeName>
</protein>
<accession>W6MGJ2</accession>
<evidence type="ECO:0000256" key="10">
    <source>
        <dbReference type="RuleBase" id="RU367032"/>
    </source>
</evidence>
<proteinExistence type="inferred from homology"/>
<reference evidence="14" key="1">
    <citation type="submission" date="2013-12" db="EMBL/GenBank/DDBJ databases">
        <authorList>
            <person name="Genoscope - CEA"/>
        </authorList>
    </citation>
    <scope>NUCLEOTIDE SEQUENCE</scope>
    <source>
        <strain evidence="14">CBS 1993</strain>
    </source>
</reference>
<dbReference type="InterPro" id="IPR025655">
    <property type="entry name" value="PEX14"/>
</dbReference>
<sequence>MTSIREDMVLSAVEFLQNPTIADAPLAKKIEFIESKGLTEDEVQEALLRAKGGNTQVSGDHGVSTPTVQSLGNFSSVQGVNGYSGVPEYYYNAPPLPERDWKDYFIMATATAGVSFGIYQIVKRYVLPKILPPSQSEIEKDKESVDQEFARVEAMLKRFEEEQRKFYEDQAAKSSKIDESLADIEEVISRTNEKNLSNEETLKYMKLEIESIKTTVIKNLESQKATISSELNSLDREFANLKRTMLTEINNRRKTVPSGTADSTLLVDQANPVASSVPVRPSIPPASVVPSAKDIFQREKSLDTDGVSNVSAVSSPNSMSNSLSNSNQSISTSSLPKSSSGIPAWQLSAS</sequence>
<evidence type="ECO:0000313" key="14">
    <source>
        <dbReference type="EMBL" id="CDK25239.1"/>
    </source>
</evidence>
<evidence type="ECO:0000256" key="1">
    <source>
        <dbReference type="ARBA" id="ARBA00005443"/>
    </source>
</evidence>
<evidence type="ECO:0000256" key="11">
    <source>
        <dbReference type="SAM" id="Coils"/>
    </source>
</evidence>
<feature type="coiled-coil region" evidence="11">
    <location>
        <begin position="217"/>
        <end position="244"/>
    </location>
</feature>
<dbReference type="EMBL" id="HG793125">
    <property type="protein sequence ID" value="CDK25239.1"/>
    <property type="molecule type" value="Genomic_DNA"/>
</dbReference>
<dbReference type="GO" id="GO:0005102">
    <property type="term" value="F:signaling receptor binding"/>
    <property type="evidence" value="ECO:0007669"/>
    <property type="project" value="TreeGrafter"/>
</dbReference>
<dbReference type="Proteomes" id="UP000019384">
    <property type="component" value="Unassembled WGS sequence"/>
</dbReference>
<feature type="compositionally biased region" description="Low complexity" evidence="12">
    <location>
        <begin position="307"/>
        <end position="340"/>
    </location>
</feature>
<dbReference type="GO" id="GO:0016560">
    <property type="term" value="P:protein import into peroxisome matrix, docking"/>
    <property type="evidence" value="ECO:0007669"/>
    <property type="project" value="UniProtKB-UniRule"/>
</dbReference>
<keyword evidence="2 10" id="KW-0813">Transport</keyword>
<reference evidence="14" key="2">
    <citation type="submission" date="2014-02" db="EMBL/GenBank/DDBJ databases">
        <title>Complete DNA sequence of /Kuraishia capsulata/ illustrates novel genomic features among budding yeasts (/Saccharomycotina/).</title>
        <authorList>
            <person name="Morales L."/>
            <person name="Noel B."/>
            <person name="Porcel B."/>
            <person name="Marcet-Houben M."/>
            <person name="Hullo M-F."/>
            <person name="Sacerdot C."/>
            <person name="Tekaia F."/>
            <person name="Leh-Louis V."/>
            <person name="Despons L."/>
            <person name="Khanna V."/>
            <person name="Aury J-M."/>
            <person name="Barbe V."/>
            <person name="Couloux A."/>
            <person name="Labadie K."/>
            <person name="Pelletier E."/>
            <person name="Souciet J-L."/>
            <person name="Boekhout T."/>
            <person name="Gabaldon T."/>
            <person name="Wincker P."/>
            <person name="Dujon B."/>
        </authorList>
    </citation>
    <scope>NUCLEOTIDE SEQUENCE</scope>
    <source>
        <strain evidence="14">CBS 1993</strain>
    </source>
</reference>
<dbReference type="GO" id="GO:1990429">
    <property type="term" value="C:peroxisomal importomer complex"/>
    <property type="evidence" value="ECO:0007669"/>
    <property type="project" value="TreeGrafter"/>
</dbReference>
<evidence type="ECO:0000259" key="13">
    <source>
        <dbReference type="Pfam" id="PF04695"/>
    </source>
</evidence>
<comment type="similarity">
    <text evidence="1 10">Belongs to the peroxin-14 family.</text>
</comment>
<dbReference type="STRING" id="1382522.W6MGJ2"/>
<comment type="subcellular location">
    <subcellularLocation>
        <location evidence="9 10">Peroxisome membrane</location>
    </subcellularLocation>
</comment>
<evidence type="ECO:0000313" key="15">
    <source>
        <dbReference type="Proteomes" id="UP000019384"/>
    </source>
</evidence>
<evidence type="ECO:0000256" key="5">
    <source>
        <dbReference type="ARBA" id="ARBA00023136"/>
    </source>
</evidence>
<dbReference type="PANTHER" id="PTHR23058:SF0">
    <property type="entry name" value="PEROXISOMAL MEMBRANE PROTEIN PEX14"/>
    <property type="match status" value="1"/>
</dbReference>
<keyword evidence="4" id="KW-0811">Translocation</keyword>
<dbReference type="InterPro" id="IPR036388">
    <property type="entry name" value="WH-like_DNA-bd_sf"/>
</dbReference>
<dbReference type="RefSeq" id="XP_022457251.1">
    <property type="nucleotide sequence ID" value="XM_022605821.1"/>
</dbReference>
<evidence type="ECO:0000256" key="6">
    <source>
        <dbReference type="ARBA" id="ARBA00023140"/>
    </source>
</evidence>
<keyword evidence="11" id="KW-0175">Coiled coil</keyword>
<dbReference type="OrthoDB" id="5549158at2759"/>
<keyword evidence="6 10" id="KW-0576">Peroxisome</keyword>
<dbReference type="GeneID" id="34518639"/>
<keyword evidence="3 10" id="KW-0653">Protein transport</keyword>
<dbReference type="Gene3D" id="1.10.10.10">
    <property type="entry name" value="Winged helix-like DNA-binding domain superfamily/Winged helix DNA-binding domain"/>
    <property type="match status" value="1"/>
</dbReference>
<comment type="function">
    <text evidence="10">Component of the PEX13-PEX14 docking complex, a translocon channel that specifically mediates the import of peroxisomal cargo proteins bound to PEX5 receptor. The PEX13-PEX14 docking complex forms a large import pore which can be opened to a diameter of about 9 nm. Mechanistically, PEX5 receptor along with cargo proteins associates with the PEX14 subunit of the PEX13-PEX14 docking complex in the cytosol, leading to the insertion of the receptor into the organelle membrane with the concomitant translocation of the cargo into the peroxisome matrix.</text>
</comment>
<dbReference type="InterPro" id="IPR006785">
    <property type="entry name" value="Pex14_N"/>
</dbReference>
<keyword evidence="5 10" id="KW-0472">Membrane</keyword>
<evidence type="ECO:0000256" key="2">
    <source>
        <dbReference type="ARBA" id="ARBA00022448"/>
    </source>
</evidence>
<dbReference type="AlphaFoldDB" id="W6MGJ2"/>
<name>W6MGJ2_9ASCO</name>
<keyword evidence="15" id="KW-1185">Reference proteome</keyword>
<evidence type="ECO:0000256" key="3">
    <source>
        <dbReference type="ARBA" id="ARBA00022927"/>
    </source>
</evidence>
<feature type="region of interest" description="Disordered" evidence="12">
    <location>
        <begin position="300"/>
        <end position="350"/>
    </location>
</feature>
<feature type="domain" description="Peroxisome membrane anchor protein Pex14p N-terminal" evidence="13">
    <location>
        <begin position="5"/>
        <end position="47"/>
    </location>
</feature>
<dbReference type="HOGENOM" id="CLU_045718_0_1_1"/>
<organism evidence="14 15">
    <name type="scientific">Kuraishia capsulata CBS 1993</name>
    <dbReference type="NCBI Taxonomy" id="1382522"/>
    <lineage>
        <taxon>Eukaryota</taxon>
        <taxon>Fungi</taxon>
        <taxon>Dikarya</taxon>
        <taxon>Ascomycota</taxon>
        <taxon>Saccharomycotina</taxon>
        <taxon>Pichiomycetes</taxon>
        <taxon>Pichiales</taxon>
        <taxon>Pichiaceae</taxon>
        <taxon>Kuraishia</taxon>
    </lineage>
</organism>
<evidence type="ECO:0000256" key="12">
    <source>
        <dbReference type="SAM" id="MobiDB-lite"/>
    </source>
</evidence>
<dbReference type="Pfam" id="PF04695">
    <property type="entry name" value="Pex14_N"/>
    <property type="match status" value="1"/>
</dbReference>
<dbReference type="GO" id="GO:0005778">
    <property type="term" value="C:peroxisomal membrane"/>
    <property type="evidence" value="ECO:0007669"/>
    <property type="project" value="UniProtKB-SubCell"/>
</dbReference>